<organism evidence="2 3">
    <name type="scientific">Marasmius tenuissimus</name>
    <dbReference type="NCBI Taxonomy" id="585030"/>
    <lineage>
        <taxon>Eukaryota</taxon>
        <taxon>Fungi</taxon>
        <taxon>Dikarya</taxon>
        <taxon>Basidiomycota</taxon>
        <taxon>Agaricomycotina</taxon>
        <taxon>Agaricomycetes</taxon>
        <taxon>Agaricomycetidae</taxon>
        <taxon>Agaricales</taxon>
        <taxon>Marasmiineae</taxon>
        <taxon>Marasmiaceae</taxon>
        <taxon>Marasmius</taxon>
    </lineage>
</organism>
<gene>
    <name evidence="2" type="ORF">AAF712_007247</name>
</gene>
<dbReference type="PANTHER" id="PTHR35179:SF1">
    <property type="entry name" value="INTEGRAL MEMBRANE PROTEIN"/>
    <property type="match status" value="1"/>
</dbReference>
<evidence type="ECO:0000256" key="1">
    <source>
        <dbReference type="SAM" id="Phobius"/>
    </source>
</evidence>
<feature type="transmembrane region" description="Helical" evidence="1">
    <location>
        <begin position="167"/>
        <end position="185"/>
    </location>
</feature>
<reference evidence="2 3" key="1">
    <citation type="submission" date="2024-05" db="EMBL/GenBank/DDBJ databases">
        <title>A draft genome resource for the thread blight pathogen Marasmius tenuissimus strain MS-2.</title>
        <authorList>
            <person name="Yulfo-Soto G.E."/>
            <person name="Baruah I.K."/>
            <person name="Amoako-Attah I."/>
            <person name="Bukari Y."/>
            <person name="Meinhardt L.W."/>
            <person name="Bailey B.A."/>
            <person name="Cohen S.P."/>
        </authorList>
    </citation>
    <scope>NUCLEOTIDE SEQUENCE [LARGE SCALE GENOMIC DNA]</scope>
    <source>
        <strain evidence="2 3">MS-2</strain>
    </source>
</reference>
<accession>A0ABR2ZY91</accession>
<proteinExistence type="predicted"/>
<feature type="transmembrane region" description="Helical" evidence="1">
    <location>
        <begin position="128"/>
        <end position="147"/>
    </location>
</feature>
<sequence length="331" mass="37503">MTIDTGFPTESPFVELAVSTGDIVLGSIVFGFFFGFLIHVFWTAVLETKRAGRITGYVFMIWFEMFGNLGFAVLSWLYLYKVIPPHLAVYASIIICWIIQVQCLMLIIVNRLCILLTTDRQRFMLKSIVTLIVFLISVSSACIWIPAQLQINHAYIALNHWWDKFEKSVYLCLDLALNIMFIVMVKKRLVNHRLTKYAKVMRFNEYMIVISMGMDVLLMGTTTLKNGFVYCQFHPVVYMVKLSIEMSMSRLLIKVARSSGITVYEGDKQWSSGTKGVATAGGTISVRVQNHVITDRGSIELAPEITRTARKMDDSASIASQDQSVTKVQQV</sequence>
<dbReference type="EMBL" id="JBBXMP010000043">
    <property type="protein sequence ID" value="KAL0065763.1"/>
    <property type="molecule type" value="Genomic_DNA"/>
</dbReference>
<feature type="transmembrane region" description="Helical" evidence="1">
    <location>
        <begin position="23"/>
        <end position="45"/>
    </location>
</feature>
<keyword evidence="1" id="KW-1133">Transmembrane helix</keyword>
<evidence type="ECO:0000313" key="3">
    <source>
        <dbReference type="Proteomes" id="UP001437256"/>
    </source>
</evidence>
<dbReference type="PANTHER" id="PTHR35179">
    <property type="entry name" value="PROTEIN CBG02620"/>
    <property type="match status" value="1"/>
</dbReference>
<dbReference type="Proteomes" id="UP001437256">
    <property type="component" value="Unassembled WGS sequence"/>
</dbReference>
<keyword evidence="1" id="KW-0472">Membrane</keyword>
<feature type="transmembrane region" description="Helical" evidence="1">
    <location>
        <begin position="57"/>
        <end position="78"/>
    </location>
</feature>
<evidence type="ECO:0000313" key="2">
    <source>
        <dbReference type="EMBL" id="KAL0065763.1"/>
    </source>
</evidence>
<name>A0ABR2ZY91_9AGAR</name>
<comment type="caution">
    <text evidence="2">The sequence shown here is derived from an EMBL/GenBank/DDBJ whole genome shotgun (WGS) entry which is preliminary data.</text>
</comment>
<protein>
    <submittedName>
        <fullName evidence="2">Uncharacterized protein</fullName>
    </submittedName>
</protein>
<keyword evidence="1" id="KW-0812">Transmembrane</keyword>
<feature type="transmembrane region" description="Helical" evidence="1">
    <location>
        <begin position="206"/>
        <end position="224"/>
    </location>
</feature>
<keyword evidence="3" id="KW-1185">Reference proteome</keyword>
<feature type="transmembrane region" description="Helical" evidence="1">
    <location>
        <begin position="90"/>
        <end position="116"/>
    </location>
</feature>